<feature type="compositionally biased region" description="Basic and acidic residues" evidence="1">
    <location>
        <begin position="146"/>
        <end position="172"/>
    </location>
</feature>
<feature type="region of interest" description="Disordered" evidence="1">
    <location>
        <begin position="931"/>
        <end position="967"/>
    </location>
</feature>
<feature type="region of interest" description="Disordered" evidence="1">
    <location>
        <begin position="1"/>
        <end position="20"/>
    </location>
</feature>
<dbReference type="Pfam" id="PF20231">
    <property type="entry name" value="DUF6589"/>
    <property type="match status" value="1"/>
</dbReference>
<evidence type="ECO:0000313" key="3">
    <source>
        <dbReference type="EMBL" id="KAK7025623.1"/>
    </source>
</evidence>
<dbReference type="InterPro" id="IPR046496">
    <property type="entry name" value="DUF6589"/>
</dbReference>
<protein>
    <recommendedName>
        <fullName evidence="2">DUF6589 domain-containing protein</fullName>
    </recommendedName>
</protein>
<reference evidence="3 4" key="1">
    <citation type="journal article" date="2024" name="J Genomics">
        <title>Draft genome sequencing and assembly of Favolaschia claudopus CIRM-BRFM 2984 isolated from oak limbs.</title>
        <authorList>
            <person name="Navarro D."/>
            <person name="Drula E."/>
            <person name="Chaduli D."/>
            <person name="Cazenave R."/>
            <person name="Ahrendt S."/>
            <person name="Wang J."/>
            <person name="Lipzen A."/>
            <person name="Daum C."/>
            <person name="Barry K."/>
            <person name="Grigoriev I.V."/>
            <person name="Favel A."/>
            <person name="Rosso M.N."/>
            <person name="Martin F."/>
        </authorList>
    </citation>
    <scope>NUCLEOTIDE SEQUENCE [LARGE SCALE GENOMIC DNA]</scope>
    <source>
        <strain evidence="3 4">CIRM-BRFM 2984</strain>
    </source>
</reference>
<sequence length="989" mass="111791">MGFTSRKRRASDADYKAPNSVVKRLKLSHAVQSTPIQQNRRTTPEEESDDLLPPSSAPSSPVFWGEDNEPEAFEEIPGRAVSPFELDLAPLPTTPPPGDSPAGPLTSPFLPSPIKQYGGRPRVAAPHRNPRGTRSLRQQPEWQAAELEKARREAERVGRKMEEIERDQERKRMQGLQDNVHAFVKRTMQDGIQLQDIMDALFSANPNDSQITGVFSRFFRTHGAALMEKVAERAPQEADVFASRHIADLVEREGKAIQNLLTRDTSTKVSNLLSSFNMQGLSDKLKEVAPTMWGILAAVSTVEEERHETTRRDRSLVFTTVCAMMSLLRSQKANNFQAVIALFLLGSGAAKREIEVFAHAGISLSYKSVMNYIKTLSKEGIRQFQEVFRSCMCSIVWDNLNIAFRVESQRLNSKNHFDNGTTATLIPIYNPFTGSNRTPRGTLPLDMKPERASTNSTFSWTAADTLPSADAAKLEQCLKWQIKDIALQYIPEFAHLRTALGSCPEVEQIEVHQTEQYPLPAMHEDESSIDGTLAVYETIFRHLDTSSEDIRAHGLVISHGDLLTDNLVNTIEASRRNSDDILESTRALTRLMGIFHANMAGNRLLVNEHWGKPNATIPGGLCWEHTQLLGRKPISAGWKSKKAAPWKPCHELLQISSAGHIRDAFRVCCGKASLAEWAPRATFAEFEEVAQKVYSSLYTTAAYDRACDLQEAQRDPAFENTVLYNRDSLLYLLLVSSIKAGDIGRVVLVFRIWAVMMRTPKTMPKYADAFFETLRRLKSYNPVLRKFLLHNWLVNLRGVINGFKEVDLLQEHQNFWAKIIYNAKGVNRSWEWLSRITVCIFVIRDAMKTVHATFKIPDYGTKHTVPDMKIEILRVADALQKDRLQEQWPERPWKEQVERVRDLLEEGSNYINTRSAFSRFTEPKMTYEVVPAGPDSLDKGAGSHSADDEEDNNHEEYNVTQEDLEMDEEEPYGLLNSILDSAADMVDEM</sequence>
<accession>A0AAW0BI41</accession>
<name>A0AAW0BI41_9AGAR</name>
<proteinExistence type="predicted"/>
<feature type="region of interest" description="Disordered" evidence="1">
    <location>
        <begin position="26"/>
        <end position="172"/>
    </location>
</feature>
<organism evidence="3 4">
    <name type="scientific">Favolaschia claudopus</name>
    <dbReference type="NCBI Taxonomy" id="2862362"/>
    <lineage>
        <taxon>Eukaryota</taxon>
        <taxon>Fungi</taxon>
        <taxon>Dikarya</taxon>
        <taxon>Basidiomycota</taxon>
        <taxon>Agaricomycotina</taxon>
        <taxon>Agaricomycetes</taxon>
        <taxon>Agaricomycetidae</taxon>
        <taxon>Agaricales</taxon>
        <taxon>Marasmiineae</taxon>
        <taxon>Mycenaceae</taxon>
        <taxon>Favolaschia</taxon>
    </lineage>
</organism>
<dbReference type="Proteomes" id="UP001362999">
    <property type="component" value="Unassembled WGS sequence"/>
</dbReference>
<keyword evidence="4" id="KW-1185">Reference proteome</keyword>
<gene>
    <name evidence="3" type="ORF">R3P38DRAFT_3193082</name>
</gene>
<evidence type="ECO:0000259" key="2">
    <source>
        <dbReference type="Pfam" id="PF20231"/>
    </source>
</evidence>
<dbReference type="AlphaFoldDB" id="A0AAW0BI41"/>
<dbReference type="EMBL" id="JAWWNJ010000033">
    <property type="protein sequence ID" value="KAK7025623.1"/>
    <property type="molecule type" value="Genomic_DNA"/>
</dbReference>
<evidence type="ECO:0000313" key="4">
    <source>
        <dbReference type="Proteomes" id="UP001362999"/>
    </source>
</evidence>
<feature type="compositionally biased region" description="Polar residues" evidence="1">
    <location>
        <begin position="30"/>
        <end position="41"/>
    </location>
</feature>
<comment type="caution">
    <text evidence="3">The sequence shown here is derived from an EMBL/GenBank/DDBJ whole genome shotgun (WGS) entry which is preliminary data.</text>
</comment>
<feature type="domain" description="DUF6589" evidence="2">
    <location>
        <begin position="463"/>
        <end position="863"/>
    </location>
</feature>
<evidence type="ECO:0000256" key="1">
    <source>
        <dbReference type="SAM" id="MobiDB-lite"/>
    </source>
</evidence>